<reference evidence="1" key="1">
    <citation type="submission" date="2021-06" db="EMBL/GenBank/DDBJ databases">
        <authorList>
            <person name="Kallberg Y."/>
            <person name="Tangrot J."/>
            <person name="Rosling A."/>
        </authorList>
    </citation>
    <scope>NUCLEOTIDE SEQUENCE</scope>
    <source>
        <strain evidence="1">AU212A</strain>
    </source>
</reference>
<organism evidence="1 2">
    <name type="scientific">Scutellospora calospora</name>
    <dbReference type="NCBI Taxonomy" id="85575"/>
    <lineage>
        <taxon>Eukaryota</taxon>
        <taxon>Fungi</taxon>
        <taxon>Fungi incertae sedis</taxon>
        <taxon>Mucoromycota</taxon>
        <taxon>Glomeromycotina</taxon>
        <taxon>Glomeromycetes</taxon>
        <taxon>Diversisporales</taxon>
        <taxon>Gigasporaceae</taxon>
        <taxon>Scutellospora</taxon>
    </lineage>
</organism>
<feature type="non-terminal residue" evidence="1">
    <location>
        <position position="234"/>
    </location>
</feature>
<dbReference type="Proteomes" id="UP000789860">
    <property type="component" value="Unassembled WGS sequence"/>
</dbReference>
<comment type="caution">
    <text evidence="1">The sequence shown here is derived from an EMBL/GenBank/DDBJ whole genome shotgun (WGS) entry which is preliminary data.</text>
</comment>
<dbReference type="EMBL" id="CAJVPM010012614">
    <property type="protein sequence ID" value="CAG8589457.1"/>
    <property type="molecule type" value="Genomic_DNA"/>
</dbReference>
<proteinExistence type="predicted"/>
<name>A0ACA9MJ34_9GLOM</name>
<protein>
    <submittedName>
        <fullName evidence="1">10572_t:CDS:1</fullName>
    </submittedName>
</protein>
<keyword evidence="2" id="KW-1185">Reference proteome</keyword>
<accession>A0ACA9MJ34</accession>
<gene>
    <name evidence="1" type="ORF">SCALOS_LOCUS6523</name>
</gene>
<sequence length="234" mass="26669">MDIPSFCCYKECDTCQDAPSNSTRNNSLLNTWNSIDPITCSSNKYLSTDGSSLCKDSYHCYYESSYQVCSNSRSSSSSSSSCKTQCDCTLWVWDVRCKIICPFCYTVVIEVKYDISQGIEISNVMNFFEQDKDTSEIYMKGYSLTIPVKCFYNPKNLLNVFFDVNYIVKIWAIVGLVTFLFYLSLVVISARLSAEYLSDIPNHWINFFVCFWFGTIPSIIFISVLHSPGVNTKA</sequence>
<evidence type="ECO:0000313" key="1">
    <source>
        <dbReference type="EMBL" id="CAG8589457.1"/>
    </source>
</evidence>
<evidence type="ECO:0000313" key="2">
    <source>
        <dbReference type="Proteomes" id="UP000789860"/>
    </source>
</evidence>